<organism evidence="3 4">
    <name type="scientific">Exophiala oligosperma</name>
    <dbReference type="NCBI Taxonomy" id="215243"/>
    <lineage>
        <taxon>Eukaryota</taxon>
        <taxon>Fungi</taxon>
        <taxon>Dikarya</taxon>
        <taxon>Ascomycota</taxon>
        <taxon>Pezizomycotina</taxon>
        <taxon>Eurotiomycetes</taxon>
        <taxon>Chaetothyriomycetidae</taxon>
        <taxon>Chaetothyriales</taxon>
        <taxon>Herpotrichiellaceae</taxon>
        <taxon>Exophiala</taxon>
    </lineage>
</organism>
<dbReference type="GeneID" id="27357747"/>
<feature type="region of interest" description="Disordered" evidence="1">
    <location>
        <begin position="603"/>
        <end position="640"/>
    </location>
</feature>
<feature type="compositionally biased region" description="Low complexity" evidence="1">
    <location>
        <begin position="26"/>
        <end position="37"/>
    </location>
</feature>
<feature type="region of interest" description="Disordered" evidence="1">
    <location>
        <begin position="1"/>
        <end position="95"/>
    </location>
</feature>
<feature type="compositionally biased region" description="Basic and acidic residues" evidence="1">
    <location>
        <begin position="362"/>
        <end position="373"/>
    </location>
</feature>
<dbReference type="EMBL" id="KN847336">
    <property type="protein sequence ID" value="KIW42089.1"/>
    <property type="molecule type" value="Genomic_DNA"/>
</dbReference>
<feature type="compositionally biased region" description="Polar residues" evidence="1">
    <location>
        <begin position="224"/>
        <end position="240"/>
    </location>
</feature>
<gene>
    <name evidence="3" type="ORF">PV06_05673</name>
</gene>
<feature type="domain" description="SWR1-complex protein 3" evidence="2">
    <location>
        <begin position="78"/>
        <end position="175"/>
    </location>
</feature>
<keyword evidence="4" id="KW-1185">Reference proteome</keyword>
<feature type="compositionally biased region" description="Pro residues" evidence="1">
    <location>
        <begin position="291"/>
        <end position="307"/>
    </location>
</feature>
<accession>A0A0D2E2U6</accession>
<dbReference type="GO" id="GO:0140849">
    <property type="term" value="F:ATP-dependent H2AZ histone chaperone activity"/>
    <property type="evidence" value="ECO:0007669"/>
    <property type="project" value="InterPro"/>
</dbReference>
<dbReference type="PANTHER" id="PTHR28108:SF1">
    <property type="entry name" value="SWR1-COMPLEX PROTEIN 3"/>
    <property type="match status" value="1"/>
</dbReference>
<protein>
    <recommendedName>
        <fullName evidence="2">SWR1-complex protein 3 domain-containing protein</fullName>
    </recommendedName>
</protein>
<feature type="region of interest" description="Disordered" evidence="1">
    <location>
        <begin position="181"/>
        <end position="318"/>
    </location>
</feature>
<dbReference type="Pfam" id="PF24707">
    <property type="entry name" value="Swc3"/>
    <property type="match status" value="1"/>
</dbReference>
<feature type="compositionally biased region" description="Low complexity" evidence="1">
    <location>
        <begin position="443"/>
        <end position="459"/>
    </location>
</feature>
<feature type="compositionally biased region" description="Pro residues" evidence="1">
    <location>
        <begin position="38"/>
        <end position="48"/>
    </location>
</feature>
<evidence type="ECO:0000256" key="1">
    <source>
        <dbReference type="SAM" id="MobiDB-lite"/>
    </source>
</evidence>
<evidence type="ECO:0000259" key="2">
    <source>
        <dbReference type="Pfam" id="PF24707"/>
    </source>
</evidence>
<evidence type="ECO:0000313" key="3">
    <source>
        <dbReference type="EMBL" id="KIW42089.1"/>
    </source>
</evidence>
<sequence>MTDPGPPRRTLPARDRGESRAKRRASSPAQPAATSTPRKPPTPTPSVEPPRQKRKYTKRASLVEKQDATEEGFSARFGAQKSLPTSREKPPTVLSPNEYQSVAESAVLAASLHRSRMQWLCEGVFKKYWVKPVKRKGVIEAPPNNPDVKSMQKLGAATITIEPHIFDVYFYIVRDPSAPQPYQRHANQHTGKHMIPPAPPYGIYQSPGPHTIPRPPAPAPPPSQRSTGTPSVQNTASQTQPTPPVGHPARVSTPTGPPVNATRQEGVQRQDQNTPIPPNKIPVAPSTKAPTPTPQPPQRQPNPPPGPSGRHTTTDPVIQMLAARAASDPKLKELMKVVATSKASPEQLKEFQAHIDEFNEVVRRQESERRAKSAEQASNKTPSTPVPVGGPRPVQPESKPPTPQPATNSRIPTPSPAPVAAHPSTYGTPQHQARPTPSPSPNTTPGSVQTFPQTQAPGPAGYGGYRPIPPPPPPRTEPIIKHIVLEIQSSGGQQASSDRWLFPEYAVLELRQGGLEMLCSFLVERRGSEILASTGDECHAEGSTWKADQEYYEPVTMTVRATHHRTIETIARAAKMLPQVQEHMKNVLEKAERAPREYLVHQLPREDVGADTTEGFIDSGVELGNESPSEDDELKDVYGI</sequence>
<dbReference type="InterPro" id="IPR037651">
    <property type="entry name" value="Swc3"/>
</dbReference>
<dbReference type="STRING" id="215243.A0A0D2E2U6"/>
<name>A0A0D2E2U6_9EURO</name>
<feature type="compositionally biased region" description="Pro residues" evidence="1">
    <location>
        <begin position="467"/>
        <end position="476"/>
    </location>
</feature>
<dbReference type="PANTHER" id="PTHR28108">
    <property type="entry name" value="SWR1-COMPLEX PROTEIN 3"/>
    <property type="match status" value="1"/>
</dbReference>
<dbReference type="RefSeq" id="XP_016262305.1">
    <property type="nucleotide sequence ID" value="XM_016406701.1"/>
</dbReference>
<dbReference type="InterPro" id="IPR057558">
    <property type="entry name" value="Swc3_dom"/>
</dbReference>
<dbReference type="OrthoDB" id="5338195at2759"/>
<reference evidence="3 4" key="1">
    <citation type="submission" date="2015-01" db="EMBL/GenBank/DDBJ databases">
        <title>The Genome Sequence of Exophiala oligosperma CBS72588.</title>
        <authorList>
            <consortium name="The Broad Institute Genomics Platform"/>
            <person name="Cuomo C."/>
            <person name="de Hoog S."/>
            <person name="Gorbushina A."/>
            <person name="Stielow B."/>
            <person name="Teixiera M."/>
            <person name="Abouelleil A."/>
            <person name="Chapman S.B."/>
            <person name="Priest M."/>
            <person name="Young S.K."/>
            <person name="Wortman J."/>
            <person name="Nusbaum C."/>
            <person name="Birren B."/>
        </authorList>
    </citation>
    <scope>NUCLEOTIDE SEQUENCE [LARGE SCALE GENOMIC DNA]</scope>
    <source>
        <strain evidence="3 4">CBS 72588</strain>
    </source>
</reference>
<feature type="region of interest" description="Disordered" evidence="1">
    <location>
        <begin position="362"/>
        <end position="477"/>
    </location>
</feature>
<feature type="compositionally biased region" description="Pro residues" evidence="1">
    <location>
        <begin position="384"/>
        <end position="404"/>
    </location>
</feature>
<dbReference type="HOGENOM" id="CLU_013601_1_0_1"/>
<dbReference type="VEuPathDB" id="FungiDB:PV06_05673"/>
<dbReference type="AlphaFoldDB" id="A0A0D2E2U6"/>
<feature type="compositionally biased region" description="Pro residues" evidence="1">
    <location>
        <begin position="210"/>
        <end position="223"/>
    </location>
</feature>
<evidence type="ECO:0000313" key="4">
    <source>
        <dbReference type="Proteomes" id="UP000053342"/>
    </source>
</evidence>
<proteinExistence type="predicted"/>
<feature type="compositionally biased region" description="Polar residues" evidence="1">
    <location>
        <begin position="261"/>
        <end position="274"/>
    </location>
</feature>
<dbReference type="Proteomes" id="UP000053342">
    <property type="component" value="Unassembled WGS sequence"/>
</dbReference>
<dbReference type="GO" id="GO:0000812">
    <property type="term" value="C:Swr1 complex"/>
    <property type="evidence" value="ECO:0007669"/>
    <property type="project" value="InterPro"/>
</dbReference>